<name>A0A357VKN4_9THEO</name>
<sequence>MNKFRKILAVFLAISIAFSITSCRGPAKKPEPVRKPKMDLPQIPSKISKGENKEPVLKVYVVQKGRIEEMPLEKYVEGTVAGEIKNDWPIEAIKAQAILARTYVLNFVKTKKSKYKGADISTDFEEAQAWNPANVNERIKKAVEETRGVVAVYNGDFINAWFHSHSAGRTALAKEGLNYKKGEPPYIVSVQSKESDKAPRNVKSWSASFTKGEVLSALKKMGLSIRDFKEVKIGKRGPSGRVVTLLFDRTPVNAPDFRMAIGSERLKSTVIDEVRYDGSRVFFKGRGFGHGVGMSQWGAYQMAEEGKKAKDILNYYFKGINIVKIWD</sequence>
<dbReference type="PROSITE" id="PS51257">
    <property type="entry name" value="PROKAR_LIPOPROTEIN"/>
    <property type="match status" value="1"/>
</dbReference>
<feature type="signal peptide" evidence="1">
    <location>
        <begin position="1"/>
        <end position="22"/>
    </location>
</feature>
<feature type="domain" description="Sporulation stage II protein D amidase enhancer LytB N-terminal" evidence="2">
    <location>
        <begin position="66"/>
        <end position="153"/>
    </location>
</feature>
<dbReference type="InterPro" id="IPR013486">
    <property type="entry name" value="SpoIID/LytB"/>
</dbReference>
<dbReference type="Proteomes" id="UP000264445">
    <property type="component" value="Unassembled WGS sequence"/>
</dbReference>
<evidence type="ECO:0000313" key="3">
    <source>
        <dbReference type="EMBL" id="HBT48943.1"/>
    </source>
</evidence>
<accession>A0A357VKN4</accession>
<dbReference type="RefSeq" id="WP_278428838.1">
    <property type="nucleotide sequence ID" value="NZ_DOLB01000061.1"/>
</dbReference>
<protein>
    <submittedName>
        <fullName evidence="3">Sporulation protein</fullName>
    </submittedName>
</protein>
<evidence type="ECO:0000256" key="1">
    <source>
        <dbReference type="SAM" id="SignalP"/>
    </source>
</evidence>
<gene>
    <name evidence="3" type="ORF">DEA61_03665</name>
</gene>
<dbReference type="Pfam" id="PF08486">
    <property type="entry name" value="SpoIID"/>
    <property type="match status" value="1"/>
</dbReference>
<reference evidence="3 4" key="1">
    <citation type="journal article" date="2018" name="Nat. Biotechnol.">
        <title>A standardized bacterial taxonomy based on genome phylogeny substantially revises the tree of life.</title>
        <authorList>
            <person name="Parks D.H."/>
            <person name="Chuvochina M."/>
            <person name="Waite D.W."/>
            <person name="Rinke C."/>
            <person name="Skarshewski A."/>
            <person name="Chaumeil P.A."/>
            <person name="Hugenholtz P."/>
        </authorList>
    </citation>
    <scope>NUCLEOTIDE SEQUENCE [LARGE SCALE GENOMIC DNA]</scope>
    <source>
        <strain evidence="3">UBA12544</strain>
    </source>
</reference>
<dbReference type="EMBL" id="DOLB01000061">
    <property type="protein sequence ID" value="HBT48943.1"/>
    <property type="molecule type" value="Genomic_DNA"/>
</dbReference>
<comment type="caution">
    <text evidence="3">The sequence shown here is derived from an EMBL/GenBank/DDBJ whole genome shotgun (WGS) entry which is preliminary data.</text>
</comment>
<dbReference type="GO" id="GO:0030435">
    <property type="term" value="P:sporulation resulting in formation of a cellular spore"/>
    <property type="evidence" value="ECO:0007669"/>
    <property type="project" value="InterPro"/>
</dbReference>
<dbReference type="NCBIfam" id="TIGR02669">
    <property type="entry name" value="SpoIID_LytB"/>
    <property type="match status" value="1"/>
</dbReference>
<proteinExistence type="predicted"/>
<dbReference type="InterPro" id="IPR013693">
    <property type="entry name" value="SpoIID/LytB_N"/>
</dbReference>
<dbReference type="AlphaFoldDB" id="A0A357VKN4"/>
<keyword evidence="1" id="KW-0732">Signal</keyword>
<feature type="chain" id="PRO_5039563200" evidence="1">
    <location>
        <begin position="23"/>
        <end position="327"/>
    </location>
</feature>
<organism evidence="3 4">
    <name type="scientific">Caldanaerobacter subterraneus</name>
    <dbReference type="NCBI Taxonomy" id="911092"/>
    <lineage>
        <taxon>Bacteria</taxon>
        <taxon>Bacillati</taxon>
        <taxon>Bacillota</taxon>
        <taxon>Clostridia</taxon>
        <taxon>Thermoanaerobacterales</taxon>
        <taxon>Thermoanaerobacteraceae</taxon>
        <taxon>Caldanaerobacter</taxon>
    </lineage>
</organism>
<evidence type="ECO:0000259" key="2">
    <source>
        <dbReference type="Pfam" id="PF08486"/>
    </source>
</evidence>
<evidence type="ECO:0000313" key="4">
    <source>
        <dbReference type="Proteomes" id="UP000264445"/>
    </source>
</evidence>